<feature type="transmembrane region" description="Helical" evidence="21">
    <location>
        <begin position="766"/>
        <end position="788"/>
    </location>
</feature>
<comment type="catalytic activity">
    <reaction evidence="19">
        <text>UDP-alpha-D-xylose + L-seryl-[protein] = 3-O-(beta-D-xylosyl)-L-seryl-[protein] + UDP + H(+)</text>
        <dbReference type="Rhea" id="RHEA:50192"/>
        <dbReference type="Rhea" id="RHEA-COMP:9863"/>
        <dbReference type="Rhea" id="RHEA-COMP:12567"/>
        <dbReference type="ChEBI" id="CHEBI:15378"/>
        <dbReference type="ChEBI" id="CHEBI:29999"/>
        <dbReference type="ChEBI" id="CHEBI:57632"/>
        <dbReference type="ChEBI" id="CHEBI:58223"/>
        <dbReference type="ChEBI" id="CHEBI:132085"/>
        <dbReference type="EC" id="2.4.2.26"/>
    </reaction>
</comment>
<evidence type="ECO:0000256" key="15">
    <source>
        <dbReference type="ARBA" id="ARBA00023136"/>
    </source>
</evidence>
<gene>
    <name evidence="23" type="ORF">KFE25_009946</name>
</gene>
<dbReference type="Pfam" id="PF02485">
    <property type="entry name" value="Branch"/>
    <property type="match status" value="1"/>
</dbReference>
<dbReference type="InterPro" id="IPR003406">
    <property type="entry name" value="Glyco_trans_14"/>
</dbReference>
<evidence type="ECO:0000256" key="12">
    <source>
        <dbReference type="ARBA" id="ARBA00022968"/>
    </source>
</evidence>
<dbReference type="GO" id="GO:0050650">
    <property type="term" value="P:chondroitin sulfate proteoglycan biosynthetic process"/>
    <property type="evidence" value="ECO:0007669"/>
    <property type="project" value="TreeGrafter"/>
</dbReference>
<dbReference type="GO" id="GO:0015012">
    <property type="term" value="P:heparan sulfate proteoglycan biosynthetic process"/>
    <property type="evidence" value="ECO:0007669"/>
    <property type="project" value="UniProtKB-UniPathway"/>
</dbReference>
<keyword evidence="12" id="KW-0735">Signal-anchor</keyword>
<comment type="subcellular location">
    <subcellularLocation>
        <location evidence="2">Endoplasmic reticulum membrane</location>
        <topology evidence="2">Single-pass type II membrane protein</topology>
    </subcellularLocation>
    <subcellularLocation>
        <location evidence="1">Golgi apparatus membrane</location>
        <topology evidence="1">Single-pass type II membrane protein</topology>
    </subcellularLocation>
</comment>
<keyword evidence="13 21" id="KW-1133">Transmembrane helix</keyword>
<evidence type="ECO:0000256" key="5">
    <source>
        <dbReference type="ARBA" id="ARBA00010195"/>
    </source>
</evidence>
<evidence type="ECO:0000313" key="23">
    <source>
        <dbReference type="EMBL" id="KAG8464578.1"/>
    </source>
</evidence>
<evidence type="ECO:0000256" key="17">
    <source>
        <dbReference type="ARBA" id="ARBA00023180"/>
    </source>
</evidence>
<keyword evidence="9 21" id="KW-0812">Transmembrane</keyword>
<dbReference type="OrthoDB" id="2019572at2759"/>
<dbReference type="PANTHER" id="PTHR46025:SF3">
    <property type="entry name" value="XYLOSYLTRANSFERASE OXT"/>
    <property type="match status" value="1"/>
</dbReference>
<comment type="similarity">
    <text evidence="5">Belongs to the glycosyltransferase 14 family. XylT subfamily.</text>
</comment>
<proteinExistence type="inferred from homology"/>
<comment type="pathway">
    <text evidence="4">Glycan metabolism; heparan sulfate biosynthesis.</text>
</comment>
<reference evidence="23" key="1">
    <citation type="submission" date="2021-05" db="EMBL/GenBank/DDBJ databases">
        <title>The genome of the haptophyte Pavlova lutheri (Diacronema luteri, Pavlovales) - a model for lipid biosynthesis in eukaryotic algae.</title>
        <authorList>
            <person name="Hulatt C.J."/>
            <person name="Posewitz M.C."/>
        </authorList>
    </citation>
    <scope>NUCLEOTIDE SEQUENCE</scope>
    <source>
        <strain evidence="23">NIVA-4/92</strain>
    </source>
</reference>
<keyword evidence="11" id="KW-0256">Endoplasmic reticulum</keyword>
<keyword evidence="24" id="KW-1185">Reference proteome</keyword>
<organism evidence="23 24">
    <name type="scientific">Diacronema lutheri</name>
    <name type="common">Unicellular marine alga</name>
    <name type="synonym">Monochrysis lutheri</name>
    <dbReference type="NCBI Taxonomy" id="2081491"/>
    <lineage>
        <taxon>Eukaryota</taxon>
        <taxon>Haptista</taxon>
        <taxon>Haptophyta</taxon>
        <taxon>Pavlovophyceae</taxon>
        <taxon>Pavlovales</taxon>
        <taxon>Pavlovaceae</taxon>
        <taxon>Diacronema</taxon>
    </lineage>
</organism>
<keyword evidence="10" id="KW-0479">Metal-binding</keyword>
<keyword evidence="7" id="KW-0328">Glycosyltransferase</keyword>
<evidence type="ECO:0000256" key="6">
    <source>
        <dbReference type="ARBA" id="ARBA00011972"/>
    </source>
</evidence>
<dbReference type="AlphaFoldDB" id="A0A8J5XHV6"/>
<dbReference type="GO" id="GO:0030158">
    <property type="term" value="F:protein xylosyltransferase activity"/>
    <property type="evidence" value="ECO:0007669"/>
    <property type="project" value="UniProtKB-EC"/>
</dbReference>
<keyword evidence="16" id="KW-1015">Disulfide bond</keyword>
<feature type="transmembrane region" description="Helical" evidence="21">
    <location>
        <begin position="734"/>
        <end position="759"/>
    </location>
</feature>
<evidence type="ECO:0000256" key="14">
    <source>
        <dbReference type="ARBA" id="ARBA00023034"/>
    </source>
</evidence>
<feature type="chain" id="PRO_5035271509" description="protein xylosyltransferase" evidence="22">
    <location>
        <begin position="17"/>
        <end position="916"/>
    </location>
</feature>
<accession>A0A8J5XHV6</accession>
<keyword evidence="22" id="KW-0732">Signal</keyword>
<dbReference type="GO" id="GO:0000139">
    <property type="term" value="C:Golgi membrane"/>
    <property type="evidence" value="ECO:0007669"/>
    <property type="project" value="UniProtKB-SubCell"/>
</dbReference>
<evidence type="ECO:0000256" key="11">
    <source>
        <dbReference type="ARBA" id="ARBA00022824"/>
    </source>
</evidence>
<evidence type="ECO:0000256" key="10">
    <source>
        <dbReference type="ARBA" id="ARBA00022723"/>
    </source>
</evidence>
<keyword evidence="15 21" id="KW-0472">Membrane</keyword>
<dbReference type="EMBL" id="JAGTXO010000012">
    <property type="protein sequence ID" value="KAG8464578.1"/>
    <property type="molecule type" value="Genomic_DNA"/>
</dbReference>
<comment type="pathway">
    <text evidence="3">Glycan metabolism; chondroitin sulfate biosynthesis.</text>
</comment>
<feature type="transmembrane region" description="Helical" evidence="21">
    <location>
        <begin position="595"/>
        <end position="615"/>
    </location>
</feature>
<dbReference type="InterPro" id="IPR043538">
    <property type="entry name" value="XYLT"/>
</dbReference>
<evidence type="ECO:0000256" key="18">
    <source>
        <dbReference type="ARBA" id="ARBA00042865"/>
    </source>
</evidence>
<evidence type="ECO:0000256" key="7">
    <source>
        <dbReference type="ARBA" id="ARBA00022676"/>
    </source>
</evidence>
<dbReference type="Proteomes" id="UP000751190">
    <property type="component" value="Unassembled WGS sequence"/>
</dbReference>
<evidence type="ECO:0000313" key="24">
    <source>
        <dbReference type="Proteomes" id="UP000751190"/>
    </source>
</evidence>
<dbReference type="PANTHER" id="PTHR46025">
    <property type="entry name" value="XYLOSYLTRANSFERASE OXT"/>
    <property type="match status" value="1"/>
</dbReference>
<evidence type="ECO:0000256" key="19">
    <source>
        <dbReference type="ARBA" id="ARBA00047847"/>
    </source>
</evidence>
<feature type="transmembrane region" description="Helical" evidence="21">
    <location>
        <begin position="667"/>
        <end position="686"/>
    </location>
</feature>
<evidence type="ECO:0000256" key="1">
    <source>
        <dbReference type="ARBA" id="ARBA00004323"/>
    </source>
</evidence>
<protein>
    <recommendedName>
        <fullName evidence="6">protein xylosyltransferase</fullName>
        <ecNumber evidence="6">2.4.2.26</ecNumber>
    </recommendedName>
    <alternativeName>
        <fullName evidence="18">Peptide O-xylosyltransferase</fullName>
    </alternativeName>
</protein>
<keyword evidence="17" id="KW-0325">Glycoprotein</keyword>
<sequence length="916" mass="95961">MVGWLLLALAARGARAFVGDYRDHNGNPTDAALASLVAACDGAIADELARAAAGAPPFEALADAVAGAPSSKDERGLSLAYLVMAGRSFAQYTVTRLVRATYSPHNLYLVHADAKLDDGTLQPLRSTLAPHANIHFLARRHAVGWGAFSMVAVLLDAVATAVASGGAYDFLINLSDSDVALRTHDEISAFLAPFRGTSFVAVKEPSRDELRYRSHAHMRRLTFVECAGRGFAVLNASAEALFGAGVRHCCLARSGPILYTAAAHFDAPRMPDGVEVFHGSQWAILARPFVEHLALAAARLRPPRNARPDAQPAEAAEAVGEGAAPVDAYEVSEAESAELAAAASRARALIGGFRFSYMADEAFAQTALLASPFRARAVSHNLRYIDWPSGQAGMQYWARMGNAYASGPRVLGIGDLGTLRTSEAMFARKVDPAIDAELISAWDSVMERKLRGEHPSDQPPIGRSLLDRDPTLVREWAPPLVGQLLVSRGAPLDALVRATFWCHLAGMLASLALPATRRGTGCSPCCACRCTRSDAIPTPSSPWRAREPPSVAHSPALPLALTSCRSGGHELLLGARHARLGRCGLSVAWRGRAPLPRGLTAAHAALAALCAVLLPPARTGGARVDRLLVLLAWHVSLTAAQQLVLTYYQALFAALDSASAGARAAEWNGVVLGTSYIAASLASLVAAHGPVERAVRRWTAAVGAGTSGVAALLLALLGSHAFCASWALPLPCAYLAFAAAQAIFEFARTVSVAQVAVMLDARGFRYFLSALVASQLAISAVQSALQLAIRPFSRDAPAQFVALAAALAAAALALAVAACWPDGARRPVSALAGSLEDGRKARAPAVFGRRAALPDDDRAARPSDAPPGLDAGMSADALRVTQLNFVPDPLDDCAEQPTPAGFSLAPAAGPRPFLAG</sequence>
<feature type="transmembrane region" description="Helical" evidence="21">
    <location>
        <begin position="698"/>
        <end position="728"/>
    </location>
</feature>
<feature type="transmembrane region" description="Helical" evidence="21">
    <location>
        <begin position="627"/>
        <end position="647"/>
    </location>
</feature>
<dbReference type="GO" id="GO:0005789">
    <property type="term" value="C:endoplasmic reticulum membrane"/>
    <property type="evidence" value="ECO:0007669"/>
    <property type="project" value="UniProtKB-SubCell"/>
</dbReference>
<evidence type="ECO:0000256" key="8">
    <source>
        <dbReference type="ARBA" id="ARBA00022679"/>
    </source>
</evidence>
<comment type="caution">
    <text evidence="23">The sequence shown here is derived from an EMBL/GenBank/DDBJ whole genome shotgun (WGS) entry which is preliminary data.</text>
</comment>
<evidence type="ECO:0000256" key="22">
    <source>
        <dbReference type="SAM" id="SignalP"/>
    </source>
</evidence>
<feature type="region of interest" description="Disordered" evidence="20">
    <location>
        <begin position="853"/>
        <end position="872"/>
    </location>
</feature>
<keyword evidence="14" id="KW-0333">Golgi apparatus</keyword>
<name>A0A8J5XHV6_DIALT</name>
<dbReference type="UniPathway" id="UPA00755"/>
<evidence type="ECO:0000256" key="4">
    <source>
        <dbReference type="ARBA" id="ARBA00005093"/>
    </source>
</evidence>
<dbReference type="GO" id="GO:0046872">
    <property type="term" value="F:metal ion binding"/>
    <property type="evidence" value="ECO:0007669"/>
    <property type="project" value="UniProtKB-KW"/>
</dbReference>
<evidence type="ECO:0000256" key="20">
    <source>
        <dbReference type="SAM" id="MobiDB-lite"/>
    </source>
</evidence>
<evidence type="ECO:0000256" key="13">
    <source>
        <dbReference type="ARBA" id="ARBA00022989"/>
    </source>
</evidence>
<dbReference type="UniPathway" id="UPA00756"/>
<evidence type="ECO:0000256" key="21">
    <source>
        <dbReference type="SAM" id="Phobius"/>
    </source>
</evidence>
<evidence type="ECO:0000256" key="2">
    <source>
        <dbReference type="ARBA" id="ARBA00004648"/>
    </source>
</evidence>
<feature type="region of interest" description="Disordered" evidence="20">
    <location>
        <begin position="889"/>
        <end position="916"/>
    </location>
</feature>
<evidence type="ECO:0000256" key="9">
    <source>
        <dbReference type="ARBA" id="ARBA00022692"/>
    </source>
</evidence>
<dbReference type="EC" id="2.4.2.26" evidence="6"/>
<evidence type="ECO:0000256" key="3">
    <source>
        <dbReference type="ARBA" id="ARBA00004840"/>
    </source>
</evidence>
<evidence type="ECO:0000256" key="16">
    <source>
        <dbReference type="ARBA" id="ARBA00023157"/>
    </source>
</evidence>
<feature type="signal peptide" evidence="22">
    <location>
        <begin position="1"/>
        <end position="16"/>
    </location>
</feature>
<feature type="transmembrane region" description="Helical" evidence="21">
    <location>
        <begin position="800"/>
        <end position="820"/>
    </location>
</feature>
<keyword evidence="8" id="KW-0808">Transferase</keyword>